<proteinExistence type="predicted"/>
<evidence type="ECO:0000256" key="1">
    <source>
        <dbReference type="SAM" id="MobiDB-lite"/>
    </source>
</evidence>
<feature type="compositionally biased region" description="Basic and acidic residues" evidence="1">
    <location>
        <begin position="25"/>
        <end position="44"/>
    </location>
</feature>
<accession>A0A3R7CHJ3</accession>
<dbReference type="InParanoid" id="A0A3R7CHJ3"/>
<dbReference type="EMBL" id="NIRI02000010">
    <property type="protein sequence ID" value="KAG5454453.1"/>
    <property type="molecule type" value="Genomic_DNA"/>
</dbReference>
<sequence length="150" mass="16825">MTSTGIVHAPDSSGLILAGSQRGADTSKRVNKIRERSVNREEPAPPHSKHKLTPIGVQSFPKCFVWRLYCSQDVMQFTDNFMSEWQTPSSSLRSNTRPSLVTVDDGRFALWQTPTKQLQTIGQESKRLICTLFLKTEHPHASSSTFLGIH</sequence>
<evidence type="ECO:0000313" key="3">
    <source>
        <dbReference type="Proteomes" id="UP000286415"/>
    </source>
</evidence>
<dbReference type="Proteomes" id="UP000286415">
    <property type="component" value="Unassembled WGS sequence"/>
</dbReference>
<comment type="caution">
    <text evidence="2">The sequence shown here is derived from an EMBL/GenBank/DDBJ whole genome shotgun (WGS) entry which is preliminary data.</text>
</comment>
<dbReference type="AlphaFoldDB" id="A0A3R7CHJ3"/>
<name>A0A3R7CHJ3_CLOSI</name>
<protein>
    <submittedName>
        <fullName evidence="2">Uncharacterized protein</fullName>
    </submittedName>
</protein>
<keyword evidence="3" id="KW-1185">Reference proteome</keyword>
<reference evidence="2 3" key="2">
    <citation type="journal article" date="2021" name="Genomics">
        <title>High-quality reference genome for Clonorchis sinensis.</title>
        <authorList>
            <person name="Young N.D."/>
            <person name="Stroehlein A.J."/>
            <person name="Kinkar L."/>
            <person name="Wang T."/>
            <person name="Sohn W.M."/>
            <person name="Chang B.C.H."/>
            <person name="Kaur P."/>
            <person name="Weisz D."/>
            <person name="Dudchenko O."/>
            <person name="Aiden E.L."/>
            <person name="Korhonen P.K."/>
            <person name="Gasser R.B."/>
        </authorList>
    </citation>
    <scope>NUCLEOTIDE SEQUENCE [LARGE SCALE GENOMIC DNA]</scope>
    <source>
        <strain evidence="2">Cs-k2</strain>
    </source>
</reference>
<evidence type="ECO:0000313" key="2">
    <source>
        <dbReference type="EMBL" id="KAG5454453.1"/>
    </source>
</evidence>
<gene>
    <name evidence="2" type="ORF">CSKR_113118</name>
</gene>
<reference evidence="2 3" key="1">
    <citation type="journal article" date="2018" name="Biotechnol. Adv.">
        <title>Improved genomic resources and new bioinformatic workflow for the carcinogenic parasite Clonorchis sinensis: Biotechnological implications.</title>
        <authorList>
            <person name="Wang D."/>
            <person name="Korhonen P.K."/>
            <person name="Gasser R.B."/>
            <person name="Young N.D."/>
        </authorList>
    </citation>
    <scope>NUCLEOTIDE SEQUENCE [LARGE SCALE GENOMIC DNA]</scope>
    <source>
        <strain evidence="2">Cs-k2</strain>
    </source>
</reference>
<feature type="region of interest" description="Disordered" evidence="1">
    <location>
        <begin position="1"/>
        <end position="52"/>
    </location>
</feature>
<organism evidence="2 3">
    <name type="scientific">Clonorchis sinensis</name>
    <name type="common">Chinese liver fluke</name>
    <dbReference type="NCBI Taxonomy" id="79923"/>
    <lineage>
        <taxon>Eukaryota</taxon>
        <taxon>Metazoa</taxon>
        <taxon>Spiralia</taxon>
        <taxon>Lophotrochozoa</taxon>
        <taxon>Platyhelminthes</taxon>
        <taxon>Trematoda</taxon>
        <taxon>Digenea</taxon>
        <taxon>Opisthorchiida</taxon>
        <taxon>Opisthorchiata</taxon>
        <taxon>Opisthorchiidae</taxon>
        <taxon>Clonorchis</taxon>
    </lineage>
</organism>